<protein>
    <recommendedName>
        <fullName evidence="4">Carboxypeptidase-like regulatory domain-containing protein</fullName>
    </recommendedName>
</protein>
<keyword evidence="3" id="KW-1185">Reference proteome</keyword>
<dbReference type="AlphaFoldDB" id="A0A929L1T0"/>
<evidence type="ECO:0000313" key="2">
    <source>
        <dbReference type="EMBL" id="MBE9664043.1"/>
    </source>
</evidence>
<dbReference type="EMBL" id="JADFFL010000009">
    <property type="protein sequence ID" value="MBE9664043.1"/>
    <property type="molecule type" value="Genomic_DNA"/>
</dbReference>
<evidence type="ECO:0000313" key="3">
    <source>
        <dbReference type="Proteomes" id="UP000622475"/>
    </source>
</evidence>
<reference evidence="2" key="1">
    <citation type="submission" date="2020-10" db="EMBL/GenBank/DDBJ databases">
        <title>Mucilaginibacter mali sp. nov., isolated from rhizosphere soil of apple orchard.</title>
        <authorList>
            <person name="Lee J.-S."/>
            <person name="Kim H.S."/>
            <person name="Kim J.-S."/>
        </authorList>
    </citation>
    <scope>NUCLEOTIDE SEQUENCE</scope>
    <source>
        <strain evidence="2">KCTC 22746</strain>
    </source>
</reference>
<organism evidence="2 3">
    <name type="scientific">Mucilaginibacter myungsuensis</name>
    <dbReference type="NCBI Taxonomy" id="649104"/>
    <lineage>
        <taxon>Bacteria</taxon>
        <taxon>Pseudomonadati</taxon>
        <taxon>Bacteroidota</taxon>
        <taxon>Sphingobacteriia</taxon>
        <taxon>Sphingobacteriales</taxon>
        <taxon>Sphingobacteriaceae</taxon>
        <taxon>Mucilaginibacter</taxon>
    </lineage>
</organism>
<feature type="signal peptide" evidence="1">
    <location>
        <begin position="1"/>
        <end position="18"/>
    </location>
</feature>
<evidence type="ECO:0008006" key="4">
    <source>
        <dbReference type="Google" id="ProtNLM"/>
    </source>
</evidence>
<evidence type="ECO:0000256" key="1">
    <source>
        <dbReference type="SAM" id="SignalP"/>
    </source>
</evidence>
<name>A0A929L1T0_9SPHI</name>
<dbReference type="Proteomes" id="UP000622475">
    <property type="component" value="Unassembled WGS sequence"/>
</dbReference>
<dbReference type="RefSeq" id="WP_194113289.1">
    <property type="nucleotide sequence ID" value="NZ_JADFFL010000009.1"/>
</dbReference>
<accession>A0A929L1T0</accession>
<comment type="caution">
    <text evidence="2">The sequence shown here is derived from an EMBL/GenBank/DDBJ whole genome shotgun (WGS) entry which is preliminary data.</text>
</comment>
<sequence length="267" mass="30327">MRSWLLIFFLGFSLNSLAQDKETEGIVFDKTSNERIAKVAIHNIRTGKIVYNNLKAEFKIAARAADVLIFSRDGYYNDTVKVPESHTIFVYLKPSATMLKQVNIKDTLETPLKRFLATRQDYNKAYGSAAFRDILSVGPGGAGISIDAIWNSISREGKNAARLQEVIERDYHEAEIDYRFNKTLVTNITGLKEPKLTDFMRKHRPTYYAVKNYDQYQFINMVTASFKRYQRNPVAFGLDSLGGASAPVTLGDKKAFKDTLKTERPVK</sequence>
<proteinExistence type="predicted"/>
<gene>
    <name evidence="2" type="ORF">IRJ16_19320</name>
</gene>
<keyword evidence="1" id="KW-0732">Signal</keyword>
<feature type="chain" id="PRO_5037623860" description="Carboxypeptidase-like regulatory domain-containing protein" evidence="1">
    <location>
        <begin position="19"/>
        <end position="267"/>
    </location>
</feature>